<comment type="similarity">
    <text evidence="2">Belongs to the AB hydrolase superfamily. LDAH family.</text>
</comment>
<evidence type="ECO:0000313" key="9">
    <source>
        <dbReference type="EMBL" id="GAB1297286.1"/>
    </source>
</evidence>
<comment type="caution">
    <text evidence="9">The sequence shown here is derived from an EMBL/GenBank/DDBJ whole genome shotgun (WGS) entry which is preliminary data.</text>
</comment>
<keyword evidence="4" id="KW-0551">Lipid droplet</keyword>
<proteinExistence type="inferred from homology"/>
<keyword evidence="5 9" id="KW-0378">Hydrolase</keyword>
<comment type="subcellular location">
    <subcellularLocation>
        <location evidence="1">Lipid droplet</location>
    </subcellularLocation>
</comment>
<dbReference type="EMBL" id="BAAFST010000012">
    <property type="protein sequence ID" value="GAB1297286.1"/>
    <property type="molecule type" value="Genomic_DNA"/>
</dbReference>
<comment type="catalytic activity">
    <reaction evidence="8">
        <text>a cholesterol ester + H2O = cholesterol + a fatty acid + H(+)</text>
        <dbReference type="Rhea" id="RHEA:36403"/>
        <dbReference type="ChEBI" id="CHEBI:15377"/>
        <dbReference type="ChEBI" id="CHEBI:15378"/>
        <dbReference type="ChEBI" id="CHEBI:16113"/>
        <dbReference type="ChEBI" id="CHEBI:17002"/>
        <dbReference type="ChEBI" id="CHEBI:28868"/>
        <dbReference type="EC" id="3.1.1.13"/>
    </reaction>
    <physiologicalReaction direction="left-to-right" evidence="8">
        <dbReference type="Rhea" id="RHEA:36404"/>
    </physiologicalReaction>
</comment>
<keyword evidence="10" id="KW-1185">Reference proteome</keyword>
<evidence type="ECO:0000256" key="8">
    <source>
        <dbReference type="ARBA" id="ARBA00049527"/>
    </source>
</evidence>
<evidence type="ECO:0000256" key="6">
    <source>
        <dbReference type="ARBA" id="ARBA00031924"/>
    </source>
</evidence>
<evidence type="ECO:0000256" key="2">
    <source>
        <dbReference type="ARBA" id="ARBA00008300"/>
    </source>
</evidence>
<dbReference type="InterPro" id="IPR029058">
    <property type="entry name" value="AB_hydrolase_fold"/>
</dbReference>
<evidence type="ECO:0000313" key="10">
    <source>
        <dbReference type="Proteomes" id="UP001623349"/>
    </source>
</evidence>
<dbReference type="Proteomes" id="UP001623349">
    <property type="component" value="Unassembled WGS sequence"/>
</dbReference>
<dbReference type="EC" id="3.1.1.13" evidence="7"/>
<dbReference type="Gene3D" id="3.40.50.1820">
    <property type="entry name" value="alpha/beta hydrolase"/>
    <property type="match status" value="1"/>
</dbReference>
<dbReference type="SUPFAM" id="SSF53474">
    <property type="entry name" value="alpha/beta-Hydrolases"/>
    <property type="match status" value="1"/>
</dbReference>
<accession>A0ABQ0FDQ9</accession>
<reference evidence="9 10" key="1">
    <citation type="submission" date="2024-08" db="EMBL/GenBank/DDBJ databases">
        <title>The draft genome of Apodemus speciosus.</title>
        <authorList>
            <person name="Nabeshima K."/>
            <person name="Suzuki S."/>
            <person name="Onuma M."/>
        </authorList>
    </citation>
    <scope>NUCLEOTIDE SEQUENCE [LARGE SCALE GENOMIC DNA]</scope>
    <source>
        <strain evidence="9">IB14-021</strain>
    </source>
</reference>
<evidence type="ECO:0000256" key="3">
    <source>
        <dbReference type="ARBA" id="ARBA00019242"/>
    </source>
</evidence>
<sequence>MDSAAAEAEGGTVAPQQHIIVKRCLLSLAELNYLLEMAPEGNPGHSPFYLPFAKALYSLMKSRFPVWIISHAGFSVTPKNKKILTAPQESNAQRIEDVYGLNGQIEHKIAFLRTHVPKDVKLILIGHSVGSYIALHVLNRAPDLPVVHTFLLFPTIERMSTSPNGNFKSELPLTDVLQPFCLALTFYYGKTDGWCPIKYYEDMKKDFPEGNIYLCEKGLPHAFVLGFYQEMANTVADWISRLPRK</sequence>
<evidence type="ECO:0000256" key="7">
    <source>
        <dbReference type="ARBA" id="ARBA00039150"/>
    </source>
</evidence>
<dbReference type="GO" id="GO:0016787">
    <property type="term" value="F:hydrolase activity"/>
    <property type="evidence" value="ECO:0007669"/>
    <property type="project" value="UniProtKB-KW"/>
</dbReference>
<dbReference type="Pfam" id="PF10230">
    <property type="entry name" value="LIDHydrolase"/>
    <property type="match status" value="2"/>
</dbReference>
<gene>
    <name evidence="9" type="ORF">APTSU1_001252200</name>
</gene>
<evidence type="ECO:0000256" key="1">
    <source>
        <dbReference type="ARBA" id="ARBA00004502"/>
    </source>
</evidence>
<protein>
    <recommendedName>
        <fullName evidence="3">Lipid droplet-associated hydrolase</fullName>
        <ecNumber evidence="7">3.1.1.13</ecNumber>
    </recommendedName>
    <alternativeName>
        <fullName evidence="6">Lipid droplet-associated serine hydrolase</fullName>
    </alternativeName>
</protein>
<evidence type="ECO:0000256" key="5">
    <source>
        <dbReference type="ARBA" id="ARBA00022801"/>
    </source>
</evidence>
<dbReference type="PANTHER" id="PTHR13390">
    <property type="entry name" value="LIPASE"/>
    <property type="match status" value="1"/>
</dbReference>
<organism evidence="9 10">
    <name type="scientific">Apodemus speciosus</name>
    <name type="common">Large Japanese field mouse</name>
    <dbReference type="NCBI Taxonomy" id="105296"/>
    <lineage>
        <taxon>Eukaryota</taxon>
        <taxon>Metazoa</taxon>
        <taxon>Chordata</taxon>
        <taxon>Craniata</taxon>
        <taxon>Vertebrata</taxon>
        <taxon>Euteleostomi</taxon>
        <taxon>Mammalia</taxon>
        <taxon>Eutheria</taxon>
        <taxon>Euarchontoglires</taxon>
        <taxon>Glires</taxon>
        <taxon>Rodentia</taxon>
        <taxon>Myomorpha</taxon>
        <taxon>Muroidea</taxon>
        <taxon>Muridae</taxon>
        <taxon>Murinae</taxon>
        <taxon>Apodemus</taxon>
    </lineage>
</organism>
<name>A0ABQ0FDQ9_APOSI</name>
<dbReference type="PANTHER" id="PTHR13390:SF0">
    <property type="entry name" value="LIPID DROPLET-ASSOCIATED HYDROLASE"/>
    <property type="match status" value="1"/>
</dbReference>
<evidence type="ECO:0000256" key="4">
    <source>
        <dbReference type="ARBA" id="ARBA00022677"/>
    </source>
</evidence>
<dbReference type="InterPro" id="IPR019363">
    <property type="entry name" value="LDAH"/>
</dbReference>